<accession>A0A098R373</accession>
<comment type="caution">
    <text evidence="1">The sequence shown here is derived from an EMBL/GenBank/DDBJ whole genome shotgun (WGS) entry which is preliminary data.</text>
</comment>
<keyword evidence="2" id="KW-1185">Reference proteome</keyword>
<proteinExistence type="predicted"/>
<dbReference type="AlphaFoldDB" id="A0A098R373"/>
<sequence length="291" mass="32311">MGSSLLLFSQTGSVDNTPIGQKTQVESEINWQTGTLTLFVSSTLQPETVNPASAVTILSQRMANNRIAFVLQAMMEIRVNSSTRIREIAKENPQLLRDIEALAAESTIQPYILSPDLQRVTLPITVNLFPKLSDLLVNHRVPTSLPRVFTTQVPASHTGLVIFAGEPLAVHGEFLRGEQRYSEILPAMFLDLYDEDLTALLKPNQMDPGYLTRWGAAAYTSDFDEDQFRDRIGANPLRVSATALFGINDTDIIIPNRSASVLLSNPENHRILTQGRILIIIPEHRLIESLP</sequence>
<dbReference type="Proteomes" id="UP000029692">
    <property type="component" value="Unassembled WGS sequence"/>
</dbReference>
<gene>
    <name evidence="1" type="ORF">DC28_05230</name>
</gene>
<dbReference type="STRING" id="1480694.DC28_05230"/>
<name>A0A098R373_9SPIO</name>
<dbReference type="eggNOG" id="COG2885">
    <property type="taxonomic scope" value="Bacteria"/>
</dbReference>
<evidence type="ECO:0000313" key="1">
    <source>
        <dbReference type="EMBL" id="KGE73177.1"/>
    </source>
</evidence>
<protein>
    <submittedName>
        <fullName evidence="1">Uncharacterized protein</fullName>
    </submittedName>
</protein>
<reference evidence="1 2" key="1">
    <citation type="submission" date="2014-05" db="EMBL/GenBank/DDBJ databases">
        <title>De novo Genome Sequence of Spirocheata sp.</title>
        <authorList>
            <person name="Shivani Y."/>
            <person name="Subhash Y."/>
            <person name="Tushar L."/>
            <person name="Sasikala C."/>
            <person name="Ramana C.V."/>
        </authorList>
    </citation>
    <scope>NUCLEOTIDE SEQUENCE [LARGE SCALE GENOMIC DNA]</scope>
    <source>
        <strain evidence="1 2">JC230</strain>
    </source>
</reference>
<organism evidence="1 2">
    <name type="scientific">Spirochaeta lutea</name>
    <dbReference type="NCBI Taxonomy" id="1480694"/>
    <lineage>
        <taxon>Bacteria</taxon>
        <taxon>Pseudomonadati</taxon>
        <taxon>Spirochaetota</taxon>
        <taxon>Spirochaetia</taxon>
        <taxon>Spirochaetales</taxon>
        <taxon>Spirochaetaceae</taxon>
        <taxon>Spirochaeta</taxon>
    </lineage>
</organism>
<evidence type="ECO:0000313" key="2">
    <source>
        <dbReference type="Proteomes" id="UP000029692"/>
    </source>
</evidence>
<dbReference type="EMBL" id="JNUP01000045">
    <property type="protein sequence ID" value="KGE73177.1"/>
    <property type="molecule type" value="Genomic_DNA"/>
</dbReference>